<keyword evidence="1" id="KW-0433">Leucine-rich repeat</keyword>
<dbReference type="SUPFAM" id="SSF52058">
    <property type="entry name" value="L domain-like"/>
    <property type="match status" value="1"/>
</dbReference>
<dbReference type="AlphaFoldDB" id="A0A914GQN4"/>
<dbReference type="InterPro" id="IPR032675">
    <property type="entry name" value="LRR_dom_sf"/>
</dbReference>
<evidence type="ECO:0000256" key="3">
    <source>
        <dbReference type="ARBA" id="ARBA00022737"/>
    </source>
</evidence>
<keyword evidence="5" id="KW-0812">Transmembrane</keyword>
<dbReference type="Proteomes" id="UP000887572">
    <property type="component" value="Unplaced"/>
</dbReference>
<dbReference type="PANTHER" id="PTHR24366:SF161">
    <property type="entry name" value="TIR DOMAIN-CONTAINING PROTEIN"/>
    <property type="match status" value="1"/>
</dbReference>
<dbReference type="Gene3D" id="3.80.10.10">
    <property type="entry name" value="Ribonuclease Inhibitor"/>
    <property type="match status" value="1"/>
</dbReference>
<evidence type="ECO:0000256" key="4">
    <source>
        <dbReference type="SAM" id="MobiDB-lite"/>
    </source>
</evidence>
<evidence type="ECO:0000256" key="1">
    <source>
        <dbReference type="ARBA" id="ARBA00022614"/>
    </source>
</evidence>
<dbReference type="SMART" id="SM00369">
    <property type="entry name" value="LRR_TYP"/>
    <property type="match status" value="2"/>
</dbReference>
<proteinExistence type="predicted"/>
<protein>
    <submittedName>
        <fullName evidence="7">Uncharacterized protein</fullName>
    </submittedName>
</protein>
<evidence type="ECO:0000313" key="6">
    <source>
        <dbReference type="Proteomes" id="UP000887572"/>
    </source>
</evidence>
<evidence type="ECO:0000256" key="5">
    <source>
        <dbReference type="SAM" id="Phobius"/>
    </source>
</evidence>
<keyword evidence="5" id="KW-1133">Transmembrane helix</keyword>
<dbReference type="WBParaSite" id="Gr19_v10_g10505.t1">
    <property type="protein sequence ID" value="Gr19_v10_g10505.t1"/>
    <property type="gene ID" value="Gr19_v10_g10505"/>
</dbReference>
<reference evidence="7" key="1">
    <citation type="submission" date="2022-11" db="UniProtKB">
        <authorList>
            <consortium name="WormBaseParasite"/>
        </authorList>
    </citation>
    <scope>IDENTIFICATION</scope>
</reference>
<feature type="compositionally biased region" description="Basic and acidic residues" evidence="4">
    <location>
        <begin position="389"/>
        <end position="421"/>
    </location>
</feature>
<feature type="transmembrane region" description="Helical" evidence="5">
    <location>
        <begin position="361"/>
        <end position="382"/>
    </location>
</feature>
<dbReference type="InterPro" id="IPR001611">
    <property type="entry name" value="Leu-rich_rpt"/>
</dbReference>
<keyword evidence="6" id="KW-1185">Reference proteome</keyword>
<dbReference type="Pfam" id="PF13855">
    <property type="entry name" value="LRR_8"/>
    <property type="match status" value="1"/>
</dbReference>
<keyword evidence="2" id="KW-0732">Signal</keyword>
<evidence type="ECO:0000313" key="7">
    <source>
        <dbReference type="WBParaSite" id="Gr19_v10_g10505.t1"/>
    </source>
</evidence>
<keyword evidence="3" id="KW-0677">Repeat</keyword>
<name>A0A914GQN4_GLORO</name>
<organism evidence="6 7">
    <name type="scientific">Globodera rostochiensis</name>
    <name type="common">Golden nematode worm</name>
    <name type="synonym">Heterodera rostochiensis</name>
    <dbReference type="NCBI Taxonomy" id="31243"/>
    <lineage>
        <taxon>Eukaryota</taxon>
        <taxon>Metazoa</taxon>
        <taxon>Ecdysozoa</taxon>
        <taxon>Nematoda</taxon>
        <taxon>Chromadorea</taxon>
        <taxon>Rhabditida</taxon>
        <taxon>Tylenchina</taxon>
        <taxon>Tylenchomorpha</taxon>
        <taxon>Tylenchoidea</taxon>
        <taxon>Heteroderidae</taxon>
        <taxon>Heteroderinae</taxon>
        <taxon>Globodera</taxon>
    </lineage>
</organism>
<feature type="region of interest" description="Disordered" evidence="4">
    <location>
        <begin position="389"/>
        <end position="430"/>
    </location>
</feature>
<dbReference type="InterPro" id="IPR003591">
    <property type="entry name" value="Leu-rich_rpt_typical-subtyp"/>
</dbReference>
<dbReference type="PANTHER" id="PTHR24366">
    <property type="entry name" value="IG(IMMUNOGLOBULIN) AND LRR(LEUCINE RICH REPEAT) DOMAINS"/>
    <property type="match status" value="1"/>
</dbReference>
<evidence type="ECO:0000256" key="2">
    <source>
        <dbReference type="ARBA" id="ARBA00022729"/>
    </source>
</evidence>
<accession>A0A914GQN4</accession>
<sequence>MQFKNTEHGRICAIPCPGMGKVRPFKDRPNTFIPNKQLDLRVNLIERLMDEPFKGLHNLQELPNKLWQDLPALQSLEIGWNDLRKLNGTSFGGMGKRLRRLDVRNNEALREIEPDTFVGLDQLRYLNISGTLLAKVSAKVFKLPNLKELDLSSSNISSIEIEQNDNQSAKSSPIELLNLSKNELKTLEVTLLEGMNALKVLDLSENRWLCDEKMQKIVRKVDALYKSAANEKHKFELRNSEGTKCERPFTRKGASIFELLRANASELEYDERADTTPTTADVTQATTTTPIGPEGVVFGKENATIDWKSQMTLLVGSDSNDHLNFTALESGQLEDGRRPKYDINAVKYGEKSVVKKEANSLLSGVVVTLLVISTAFCIIIVARRKDDGKTKERAKNAEKVEDGEEKERESDRRPNRRRGEGTNHFAISTF</sequence>
<keyword evidence="5" id="KW-0472">Membrane</keyword>
<dbReference type="PROSITE" id="PS51450">
    <property type="entry name" value="LRR"/>
    <property type="match status" value="1"/>
</dbReference>